<evidence type="ECO:0000313" key="2">
    <source>
        <dbReference type="Proteomes" id="UP000192501"/>
    </source>
</evidence>
<dbReference type="AlphaFoldDB" id="A0A1X0QGT5"/>
<dbReference type="VEuPathDB" id="MicrosporidiaDB:HERIO_1683"/>
<comment type="caution">
    <text evidence="1">The sequence shown here is derived from an EMBL/GenBank/DDBJ whole genome shotgun (WGS) entry which is preliminary data.</text>
</comment>
<accession>A0A1X0QGT5</accession>
<protein>
    <submittedName>
        <fullName evidence="1">Uncharacterized protein</fullName>
    </submittedName>
</protein>
<gene>
    <name evidence="1" type="ORF">A0H76_1801</name>
</gene>
<sequence length="140" mass="16597">MIKIITEKLYYIVIKKLILYFSEKNYCLKVLYKISNFFLKSKVFSILMNPKSDFFTNLVVNKPKSDKILVLVCLKIHKLNFSINFLSLGKILYNFYHKARIIEILIHQTIFLVVLKQISFPNDFSFFIILFSKVLLTCLL</sequence>
<proteinExistence type="predicted"/>
<dbReference type="Proteomes" id="UP000192501">
    <property type="component" value="Unassembled WGS sequence"/>
</dbReference>
<evidence type="ECO:0000313" key="1">
    <source>
        <dbReference type="EMBL" id="ORD98874.1"/>
    </source>
</evidence>
<dbReference type="EMBL" id="LTAI01000404">
    <property type="protein sequence ID" value="ORD98874.1"/>
    <property type="molecule type" value="Genomic_DNA"/>
</dbReference>
<organism evidence="1 2">
    <name type="scientific">Hepatospora eriocheir</name>
    <dbReference type="NCBI Taxonomy" id="1081669"/>
    <lineage>
        <taxon>Eukaryota</taxon>
        <taxon>Fungi</taxon>
        <taxon>Fungi incertae sedis</taxon>
        <taxon>Microsporidia</taxon>
        <taxon>Hepatosporidae</taxon>
        <taxon>Hepatospora</taxon>
    </lineage>
</organism>
<reference evidence="1 2" key="1">
    <citation type="journal article" date="2017" name="Environ. Microbiol.">
        <title>Decay of the glycolytic pathway and adaptation to intranuclear parasitism within Enterocytozoonidae microsporidia.</title>
        <authorList>
            <person name="Wiredu Boakye D."/>
            <person name="Jaroenlak P."/>
            <person name="Prachumwat A."/>
            <person name="Williams T.A."/>
            <person name="Bateman K.S."/>
            <person name="Itsathitphaisarn O."/>
            <person name="Sritunyalucksana K."/>
            <person name="Paszkiewicz K.H."/>
            <person name="Moore K.A."/>
            <person name="Stentiford G.D."/>
            <person name="Williams B.A."/>
        </authorList>
    </citation>
    <scope>NUCLEOTIDE SEQUENCE [LARGE SCALE GENOMIC DNA]</scope>
    <source>
        <strain evidence="2">canceri</strain>
    </source>
</reference>
<name>A0A1X0QGT5_9MICR</name>
<dbReference type="VEuPathDB" id="MicrosporidiaDB:A0H76_1801"/>